<name>A0A0F9TRW8_9ZZZZ</name>
<dbReference type="AlphaFoldDB" id="A0A0F9TRW8"/>
<accession>A0A0F9TRW8</accession>
<reference evidence="1" key="1">
    <citation type="journal article" date="2015" name="Nature">
        <title>Complex archaea that bridge the gap between prokaryotes and eukaryotes.</title>
        <authorList>
            <person name="Spang A."/>
            <person name="Saw J.H."/>
            <person name="Jorgensen S.L."/>
            <person name="Zaremba-Niedzwiedzka K."/>
            <person name="Martijn J."/>
            <person name="Lind A.E."/>
            <person name="van Eijk R."/>
            <person name="Schleper C."/>
            <person name="Guy L."/>
            <person name="Ettema T.J."/>
        </authorList>
    </citation>
    <scope>NUCLEOTIDE SEQUENCE</scope>
</reference>
<dbReference type="EMBL" id="LAZR01001046">
    <property type="protein sequence ID" value="KKN51841.1"/>
    <property type="molecule type" value="Genomic_DNA"/>
</dbReference>
<evidence type="ECO:0000313" key="1">
    <source>
        <dbReference type="EMBL" id="KKN51841.1"/>
    </source>
</evidence>
<sequence>MQIVIGMTLGWPSMPFQGIFLVMSGQKSLSSGHINASLPVVFEVFPFRVSLYIASRGEKCSISCGRIKSKSYNLSYERRIRKNTFVNPK</sequence>
<comment type="caution">
    <text evidence="1">The sequence shown here is derived from an EMBL/GenBank/DDBJ whole genome shotgun (WGS) entry which is preliminary data.</text>
</comment>
<gene>
    <name evidence="1" type="ORF">LCGC14_0618550</name>
</gene>
<organism evidence="1">
    <name type="scientific">marine sediment metagenome</name>
    <dbReference type="NCBI Taxonomy" id="412755"/>
    <lineage>
        <taxon>unclassified sequences</taxon>
        <taxon>metagenomes</taxon>
        <taxon>ecological metagenomes</taxon>
    </lineage>
</organism>
<proteinExistence type="predicted"/>
<protein>
    <submittedName>
        <fullName evidence="1">Uncharacterized protein</fullName>
    </submittedName>
</protein>